<dbReference type="InterPro" id="IPR002110">
    <property type="entry name" value="Ankyrin_rpt"/>
</dbReference>
<dbReference type="InParanoid" id="A0A2P5G272"/>
<dbReference type="PANTHER" id="PTHR24177">
    <property type="entry name" value="CASKIN"/>
    <property type="match status" value="1"/>
</dbReference>
<proteinExistence type="predicted"/>
<dbReference type="PANTHER" id="PTHR24177:SF356">
    <property type="entry name" value="ANKYRIN REPEAT PLANT-LIKE PROTEIN"/>
    <property type="match status" value="1"/>
</dbReference>
<dbReference type="OrthoDB" id="1921232at2759"/>
<keyword evidence="1" id="KW-0472">Membrane</keyword>
<dbReference type="GO" id="GO:0016020">
    <property type="term" value="C:membrane"/>
    <property type="evidence" value="ECO:0007669"/>
    <property type="project" value="TreeGrafter"/>
</dbReference>
<evidence type="ECO:0000313" key="4">
    <source>
        <dbReference type="Proteomes" id="UP000237000"/>
    </source>
</evidence>
<dbReference type="EMBL" id="JXTC01000001">
    <property type="protein sequence ID" value="POO04125.1"/>
    <property type="molecule type" value="Genomic_DNA"/>
</dbReference>
<dbReference type="Gene3D" id="1.25.40.20">
    <property type="entry name" value="Ankyrin repeat-containing domain"/>
    <property type="match status" value="2"/>
</dbReference>
<evidence type="ECO:0000259" key="2">
    <source>
        <dbReference type="Pfam" id="PF13962"/>
    </source>
</evidence>
<protein>
    <submittedName>
        <fullName evidence="3">Transmembrane protein</fullName>
    </submittedName>
</protein>
<dbReference type="AlphaFoldDB" id="A0A2P5G272"/>
<feature type="transmembrane region" description="Helical" evidence="1">
    <location>
        <begin position="460"/>
        <end position="478"/>
    </location>
</feature>
<dbReference type="Pfam" id="PF13962">
    <property type="entry name" value="PGG"/>
    <property type="match status" value="1"/>
</dbReference>
<dbReference type="SUPFAM" id="SSF48403">
    <property type="entry name" value="Ankyrin repeat"/>
    <property type="match status" value="1"/>
</dbReference>
<accession>A0A2P5G272</accession>
<comment type="caution">
    <text evidence="3">The sequence shown here is derived from an EMBL/GenBank/DDBJ whole genome shotgun (WGS) entry which is preliminary data.</text>
</comment>
<dbReference type="Pfam" id="PF12796">
    <property type="entry name" value="Ank_2"/>
    <property type="match status" value="1"/>
</dbReference>
<feature type="transmembrane region" description="Helical" evidence="1">
    <location>
        <begin position="549"/>
        <end position="573"/>
    </location>
</feature>
<feature type="transmembrane region" description="Helical" evidence="1">
    <location>
        <begin position="585"/>
        <end position="607"/>
    </location>
</feature>
<gene>
    <name evidence="3" type="ORF">TorRG33x02_004290</name>
</gene>
<sequence length="610" mass="68178">MAKDGSSSSTITSAAQMRNHAIDIGPVETPAVFPITGPVQDVQYMIKPIHGDRSSRTALHHAAITGDWRTAEAILREEEELLNSPITDETGETVLHVAVGAIQVEFVEWLVKREGFRVHERDRNGNTAYCTAAIVGSLEIIRILRRLDPQFPSLRDGAEMTPLHLAASYGRSAAAWDLYNETRQYFRVDEEKRLFFTCIDNEIYDLALKLLKDYCILQLHRARDGKTSETALHVLARRTSAFASQGIFKRLVNSCPFFGSSSHTCFRTQALKLLNEILSRVSGENWDAITALIRQPQNLILEAAEVGNYDFLDLLIQSFPALIREKDDKNYTIFHVAIIKRHINILKLIHRDGLFKSEVQLWNDEHGNNILHLASKLPTPDILFNDSGGALPIEKDTLFNDSGGSLPIEKEFSFLKEVGKIFDVPRLWDTKNSDNRTPKVLFSLLRHKSIMEGEKRKKKIAASCIVIGTLIVPVVYSASLTVPGGNNTISNATSTVIADNSHTEQIFIVLAAVNTNAVALAITSILTSFSVLISCFLGENFVLSMSFRFKFGLISLLLSVVNMMLSYCIASVINYVRHGPKWVQYFIYSSPSLPIITLIFFLLIPLLKQG</sequence>
<dbReference type="InterPro" id="IPR036770">
    <property type="entry name" value="Ankyrin_rpt-contain_sf"/>
</dbReference>
<reference evidence="4" key="1">
    <citation type="submission" date="2016-06" db="EMBL/GenBank/DDBJ databases">
        <title>Parallel loss of symbiosis genes in relatives of nitrogen-fixing non-legume Parasponia.</title>
        <authorList>
            <person name="Van Velzen R."/>
            <person name="Holmer R."/>
            <person name="Bu F."/>
            <person name="Rutten L."/>
            <person name="Van Zeijl A."/>
            <person name="Liu W."/>
            <person name="Santuari L."/>
            <person name="Cao Q."/>
            <person name="Sharma T."/>
            <person name="Shen D."/>
            <person name="Roswanjaya Y."/>
            <person name="Wardhani T."/>
            <person name="Kalhor M.S."/>
            <person name="Jansen J."/>
            <person name="Van den Hoogen J."/>
            <person name="Gungor B."/>
            <person name="Hartog M."/>
            <person name="Hontelez J."/>
            <person name="Verver J."/>
            <person name="Yang W.-C."/>
            <person name="Schijlen E."/>
            <person name="Repin R."/>
            <person name="Schilthuizen M."/>
            <person name="Schranz E."/>
            <person name="Heidstra R."/>
            <person name="Miyata K."/>
            <person name="Fedorova E."/>
            <person name="Kohlen W."/>
            <person name="Bisseling T."/>
            <person name="Smit S."/>
            <person name="Geurts R."/>
        </authorList>
    </citation>
    <scope>NUCLEOTIDE SEQUENCE [LARGE SCALE GENOMIC DNA]</scope>
    <source>
        <strain evidence="4">cv. RG33-2</strain>
    </source>
</reference>
<dbReference type="Proteomes" id="UP000237000">
    <property type="component" value="Unassembled WGS sequence"/>
</dbReference>
<organism evidence="3 4">
    <name type="scientific">Trema orientale</name>
    <name type="common">Charcoal tree</name>
    <name type="synonym">Celtis orientalis</name>
    <dbReference type="NCBI Taxonomy" id="63057"/>
    <lineage>
        <taxon>Eukaryota</taxon>
        <taxon>Viridiplantae</taxon>
        <taxon>Streptophyta</taxon>
        <taxon>Embryophyta</taxon>
        <taxon>Tracheophyta</taxon>
        <taxon>Spermatophyta</taxon>
        <taxon>Magnoliopsida</taxon>
        <taxon>eudicotyledons</taxon>
        <taxon>Gunneridae</taxon>
        <taxon>Pentapetalae</taxon>
        <taxon>rosids</taxon>
        <taxon>fabids</taxon>
        <taxon>Rosales</taxon>
        <taxon>Cannabaceae</taxon>
        <taxon>Trema</taxon>
    </lineage>
</organism>
<keyword evidence="4" id="KW-1185">Reference proteome</keyword>
<keyword evidence="1 3" id="KW-0812">Transmembrane</keyword>
<name>A0A2P5G272_TREOI</name>
<dbReference type="STRING" id="63057.A0A2P5G272"/>
<feature type="transmembrane region" description="Helical" evidence="1">
    <location>
        <begin position="517"/>
        <end position="537"/>
    </location>
</feature>
<keyword evidence="1" id="KW-1133">Transmembrane helix</keyword>
<evidence type="ECO:0000313" key="3">
    <source>
        <dbReference type="EMBL" id="POO04125.1"/>
    </source>
</evidence>
<dbReference type="SMART" id="SM00248">
    <property type="entry name" value="ANK"/>
    <property type="match status" value="5"/>
</dbReference>
<evidence type="ECO:0000256" key="1">
    <source>
        <dbReference type="SAM" id="Phobius"/>
    </source>
</evidence>
<feature type="domain" description="PGG" evidence="2">
    <location>
        <begin position="455"/>
        <end position="573"/>
    </location>
</feature>
<dbReference type="InterPro" id="IPR026961">
    <property type="entry name" value="PGG_dom"/>
</dbReference>